<evidence type="ECO:0000256" key="1">
    <source>
        <dbReference type="SAM" id="Phobius"/>
    </source>
</evidence>
<gene>
    <name evidence="2" type="ORF">BN46_0752</name>
    <name evidence="3" type="ORF">HMPREF9719_00753</name>
</gene>
<feature type="transmembrane region" description="Helical" evidence="1">
    <location>
        <begin position="124"/>
        <end position="154"/>
    </location>
</feature>
<organism evidence="2 5">
    <name type="scientific">Corynebacterium otitidis ATCC 51513</name>
    <dbReference type="NCBI Taxonomy" id="883169"/>
    <lineage>
        <taxon>Bacteria</taxon>
        <taxon>Bacillati</taxon>
        <taxon>Actinomycetota</taxon>
        <taxon>Actinomycetes</taxon>
        <taxon>Mycobacteriales</taxon>
        <taxon>Corynebacteriaceae</taxon>
        <taxon>Corynebacterium</taxon>
    </lineage>
</organism>
<dbReference type="Proteomes" id="UP000006078">
    <property type="component" value="Unassembled WGS sequence"/>
</dbReference>
<sequence>MTFTPAIAPDAQSAAMSRFERQTGIIGPITMAAGLFFSLLGPAALVFFGGFDVDLATVIGAFGAVAVVFGMLWFIEPLTYFPIVGPGAMYQTFMIGNISNKLIPAVVTAQSALRLKPGSRQADLTAVMAISGAACVHLTSLLVLVGGLGMWLLTVIPEEVIALSQEYILSALLGAVVVQLIVQVRNLRITLIAVACALVMQFVLIPLVPQLAIPSTGIVVFAAIALAWLLRDKDRWAASAE</sequence>
<feature type="transmembrane region" description="Helical" evidence="1">
    <location>
        <begin position="189"/>
        <end position="205"/>
    </location>
</feature>
<evidence type="ECO:0000313" key="2">
    <source>
        <dbReference type="EMBL" id="CCI83484.1"/>
    </source>
</evidence>
<feature type="transmembrane region" description="Helical" evidence="1">
    <location>
        <begin position="25"/>
        <end position="49"/>
    </location>
</feature>
<feature type="transmembrane region" description="Helical" evidence="1">
    <location>
        <begin position="211"/>
        <end position="230"/>
    </location>
</feature>
<name>I7LBY2_9CORY</name>
<comment type="caution">
    <text evidence="2">The sequence shown here is derived from an EMBL/GenBank/DDBJ whole genome shotgun (WGS) entry which is preliminary data.</text>
</comment>
<dbReference type="HOGENOM" id="CLU_095712_1_0_11"/>
<dbReference type="EMBL" id="AHAE01000034">
    <property type="protein sequence ID" value="EJZ82336.1"/>
    <property type="molecule type" value="Genomic_DNA"/>
</dbReference>
<keyword evidence="1" id="KW-0812">Transmembrane</keyword>
<dbReference type="OrthoDB" id="2052735at2"/>
<reference evidence="2 5" key="1">
    <citation type="journal article" date="2012" name="J. Bacteriol.">
        <title>Draft Genome Sequence of Turicella otitidis ATCC 51513, Isolated from Middle Ear Fluid from a Child with Otitis Media.</title>
        <authorList>
            <person name="Brinkrolf K."/>
            <person name="Schneider J."/>
            <person name="Knecht M."/>
            <person name="Ruckert C."/>
            <person name="Tauch A."/>
        </authorList>
    </citation>
    <scope>NUCLEOTIDE SEQUENCE [LARGE SCALE GENOMIC DNA]</scope>
    <source>
        <strain evidence="2 5">ATCC 51513</strain>
    </source>
</reference>
<dbReference type="PATRIC" id="fig|883169.3.peg.721"/>
<dbReference type="Proteomes" id="UP000011016">
    <property type="component" value="Unassembled WGS sequence"/>
</dbReference>
<dbReference type="EMBL" id="CAJZ01000108">
    <property type="protein sequence ID" value="CCI83484.1"/>
    <property type="molecule type" value="Genomic_DNA"/>
</dbReference>
<feature type="transmembrane region" description="Helical" evidence="1">
    <location>
        <begin position="55"/>
        <end position="75"/>
    </location>
</feature>
<dbReference type="STRING" id="29321.AAV33_02190"/>
<keyword evidence="4" id="KW-1185">Reference proteome</keyword>
<dbReference type="RefSeq" id="WP_004600643.1">
    <property type="nucleotide sequence ID" value="NZ_HF541866.1"/>
</dbReference>
<keyword evidence="1" id="KW-1133">Transmembrane helix</keyword>
<evidence type="ECO:0000313" key="5">
    <source>
        <dbReference type="Proteomes" id="UP000011016"/>
    </source>
</evidence>
<evidence type="ECO:0000313" key="3">
    <source>
        <dbReference type="EMBL" id="EJZ82336.1"/>
    </source>
</evidence>
<reference evidence="3 4" key="2">
    <citation type="submission" date="2012-08" db="EMBL/GenBank/DDBJ databases">
        <title>The Genome Sequence of Turicella otitidis ATCC 51513.</title>
        <authorList>
            <consortium name="The Broad Institute Genome Sequencing Platform"/>
            <person name="Earl A."/>
            <person name="Ward D."/>
            <person name="Feldgarden M."/>
            <person name="Gevers D."/>
            <person name="Huys G."/>
            <person name="Walker B."/>
            <person name="Young S.K."/>
            <person name="Zeng Q."/>
            <person name="Gargeya S."/>
            <person name="Fitzgerald M."/>
            <person name="Haas B."/>
            <person name="Abouelleil A."/>
            <person name="Alvarado L."/>
            <person name="Arachchi H.M."/>
            <person name="Berlin A.M."/>
            <person name="Chapman S.B."/>
            <person name="Goldberg J."/>
            <person name="Griggs A."/>
            <person name="Gujja S."/>
            <person name="Hansen M."/>
            <person name="Howarth C."/>
            <person name="Imamovic A."/>
            <person name="Larimer J."/>
            <person name="McCowen C."/>
            <person name="Montmayeur A."/>
            <person name="Murphy C."/>
            <person name="Neiman D."/>
            <person name="Pearson M."/>
            <person name="Priest M."/>
            <person name="Roberts A."/>
            <person name="Saif S."/>
            <person name="Shea T."/>
            <person name="Sisk P."/>
            <person name="Sykes S."/>
            <person name="Wortman J."/>
            <person name="Nusbaum C."/>
            <person name="Birren B."/>
        </authorList>
    </citation>
    <scope>NUCLEOTIDE SEQUENCE [LARGE SCALE GENOMIC DNA]</scope>
    <source>
        <strain evidence="3 4">ATCC 51513</strain>
    </source>
</reference>
<dbReference type="eggNOG" id="ENOG502ZBXW">
    <property type="taxonomic scope" value="Bacteria"/>
</dbReference>
<keyword evidence="1" id="KW-0472">Membrane</keyword>
<evidence type="ECO:0000313" key="4">
    <source>
        <dbReference type="Proteomes" id="UP000006078"/>
    </source>
</evidence>
<accession>I7LBY2</accession>
<protein>
    <submittedName>
        <fullName evidence="2">Putative membrane protein</fullName>
    </submittedName>
</protein>
<feature type="transmembrane region" description="Helical" evidence="1">
    <location>
        <begin position="160"/>
        <end position="182"/>
    </location>
</feature>
<dbReference type="AlphaFoldDB" id="I7LBY2"/>
<proteinExistence type="predicted"/>